<accession>A0AAP5I578</accession>
<proteinExistence type="inferred from homology"/>
<dbReference type="NCBIfam" id="TIGR00027">
    <property type="entry name" value="mthyl_TIGR00027"/>
    <property type="match status" value="1"/>
</dbReference>
<dbReference type="InterPro" id="IPR029063">
    <property type="entry name" value="SAM-dependent_MTases_sf"/>
</dbReference>
<reference evidence="6" key="1">
    <citation type="journal article" date="2021" name="Science">
        <title>Hunting the eagle killer: A cyanobacterial neurotoxin causes vacuolar myelinopathy.</title>
        <authorList>
            <person name="Breinlinger S."/>
            <person name="Phillips T.J."/>
            <person name="Haram B.N."/>
            <person name="Mares J."/>
            <person name="Martinez Yerena J.A."/>
            <person name="Hrouzek P."/>
            <person name="Sobotka R."/>
            <person name="Henderson W.M."/>
            <person name="Schmieder P."/>
            <person name="Williams S.M."/>
            <person name="Lauderdale J.D."/>
            <person name="Wilde H.D."/>
            <person name="Gerrin W."/>
            <person name="Kust A."/>
            <person name="Washington J.W."/>
            <person name="Wagner C."/>
            <person name="Geier B."/>
            <person name="Liebeke M."/>
            <person name="Enke H."/>
            <person name="Niedermeyer T.H.J."/>
            <person name="Wilde S.B."/>
        </authorList>
    </citation>
    <scope>NUCLEOTIDE SEQUENCE [LARGE SCALE GENOMIC DNA]</scope>
    <source>
        <strain evidence="6">Thurmond2011</strain>
    </source>
</reference>
<evidence type="ECO:0000256" key="4">
    <source>
        <dbReference type="RuleBase" id="RU362030"/>
    </source>
</evidence>
<evidence type="ECO:0000256" key="1">
    <source>
        <dbReference type="ARBA" id="ARBA00008138"/>
    </source>
</evidence>
<gene>
    <name evidence="5" type="ORF">G7B40_001815</name>
</gene>
<dbReference type="Pfam" id="PF04072">
    <property type="entry name" value="LCM"/>
    <property type="match status" value="1"/>
</dbReference>
<dbReference type="GO" id="GO:0032259">
    <property type="term" value="P:methylation"/>
    <property type="evidence" value="ECO:0007669"/>
    <property type="project" value="UniProtKB-KW"/>
</dbReference>
<dbReference type="EC" id="2.1.1.-" evidence="4"/>
<evidence type="ECO:0000313" key="5">
    <source>
        <dbReference type="EMBL" id="MDR9893323.1"/>
    </source>
</evidence>
<keyword evidence="6" id="KW-1185">Reference proteome</keyword>
<comment type="caution">
    <text evidence="5">The sequence shown here is derived from an EMBL/GenBank/DDBJ whole genome shotgun (WGS) entry which is preliminary data.</text>
</comment>
<name>A0AAP5I578_9CYAN</name>
<dbReference type="GO" id="GO:0008168">
    <property type="term" value="F:methyltransferase activity"/>
    <property type="evidence" value="ECO:0007669"/>
    <property type="project" value="UniProtKB-UniRule"/>
</dbReference>
<keyword evidence="4" id="KW-0949">S-adenosyl-L-methionine</keyword>
<keyword evidence="2 4" id="KW-0489">Methyltransferase</keyword>
<dbReference type="RefSeq" id="WP_208339474.1">
    <property type="nucleotide sequence ID" value="NZ_CAWQFN010000550.1"/>
</dbReference>
<dbReference type="PANTHER" id="PTHR43619">
    <property type="entry name" value="S-ADENOSYL-L-METHIONINE-DEPENDENT METHYLTRANSFERASE YKTD-RELATED"/>
    <property type="match status" value="1"/>
</dbReference>
<organism evidence="5 6">
    <name type="scientific">Aetokthonos hydrillicola Thurmond2011</name>
    <dbReference type="NCBI Taxonomy" id="2712845"/>
    <lineage>
        <taxon>Bacteria</taxon>
        <taxon>Bacillati</taxon>
        <taxon>Cyanobacteriota</taxon>
        <taxon>Cyanophyceae</taxon>
        <taxon>Nostocales</taxon>
        <taxon>Hapalosiphonaceae</taxon>
        <taxon>Aetokthonos</taxon>
    </lineage>
</organism>
<dbReference type="PANTHER" id="PTHR43619:SF2">
    <property type="entry name" value="S-ADENOSYL-L-METHIONINE-DEPENDENT METHYLTRANSFERASES SUPERFAMILY PROTEIN"/>
    <property type="match status" value="1"/>
</dbReference>
<keyword evidence="3 5" id="KW-0808">Transferase</keyword>
<comment type="function">
    <text evidence="4">Exhibits S-adenosyl-L-methionine-dependent methyltransferase activity.</text>
</comment>
<evidence type="ECO:0000256" key="2">
    <source>
        <dbReference type="ARBA" id="ARBA00022603"/>
    </source>
</evidence>
<sequence length="271" mass="30895">MNTEIPESINWVSKSARMAAAVRAIEAQRPDPLFKDPLASRLAGEDIIAEVTPSTQEYEDRGTPLIAVRTRFFDDFLISLNNQVRQVVILGAGMDARAFRLPFHPDTCVYEVDAKEVLQYKESILEDTPSNCHRYTLETDLRKSWSNLLIEKGFQVETPSVWLMEGFIYYLSDTEVHELLKTITKLSASMSWLACDLIGSFFLSQNSGELSKHWKYGCDEPEKLFSLHDWEASVVQAGDDGASYGRFTYKFLPRDVPNVPRYFFVTAVLKK</sequence>
<dbReference type="AlphaFoldDB" id="A0AAP5I578"/>
<dbReference type="InterPro" id="IPR007213">
    <property type="entry name" value="Ppm1/Ppm2/Tcmp"/>
</dbReference>
<dbReference type="InterPro" id="IPR011610">
    <property type="entry name" value="SAM_mthyl_Trfase_ML2640-like"/>
</dbReference>
<protein>
    <recommendedName>
        <fullName evidence="4">S-adenosyl-L-methionine-dependent methyltransferase</fullName>
        <ecNumber evidence="4">2.1.1.-</ecNumber>
    </recommendedName>
</protein>
<evidence type="ECO:0000313" key="6">
    <source>
        <dbReference type="Proteomes" id="UP000667802"/>
    </source>
</evidence>
<dbReference type="Proteomes" id="UP000667802">
    <property type="component" value="Unassembled WGS sequence"/>
</dbReference>
<evidence type="ECO:0000256" key="3">
    <source>
        <dbReference type="ARBA" id="ARBA00022679"/>
    </source>
</evidence>
<comment type="similarity">
    <text evidence="1 4">Belongs to the UPF0677 family.</text>
</comment>
<dbReference type="EMBL" id="JAALHA020000001">
    <property type="protein sequence ID" value="MDR9893323.1"/>
    <property type="molecule type" value="Genomic_DNA"/>
</dbReference>
<dbReference type="Gene3D" id="3.40.50.150">
    <property type="entry name" value="Vaccinia Virus protein VP39"/>
    <property type="match status" value="1"/>
</dbReference>
<dbReference type="SUPFAM" id="SSF53335">
    <property type="entry name" value="S-adenosyl-L-methionine-dependent methyltransferases"/>
    <property type="match status" value="1"/>
</dbReference>